<evidence type="ECO:0000256" key="1">
    <source>
        <dbReference type="ARBA" id="ARBA00004651"/>
    </source>
</evidence>
<dbReference type="CDD" id="cd06261">
    <property type="entry name" value="TM_PBP2"/>
    <property type="match status" value="1"/>
</dbReference>
<dbReference type="Pfam" id="PF00528">
    <property type="entry name" value="BPD_transp_1"/>
    <property type="match status" value="1"/>
</dbReference>
<dbReference type="EMBL" id="QTTY01000008">
    <property type="protein sequence ID" value="REF38520.1"/>
    <property type="molecule type" value="Genomic_DNA"/>
</dbReference>
<dbReference type="PANTHER" id="PTHR30465:SF44">
    <property type="entry name" value="ABC-TYPE DIPEPTIDE_OLIGOPEPTIDE TRANSPORT SYSTEM, PERMEASE COMPONENT"/>
    <property type="match status" value="1"/>
</dbReference>
<evidence type="ECO:0000256" key="4">
    <source>
        <dbReference type="ARBA" id="ARBA00022692"/>
    </source>
</evidence>
<dbReference type="Proteomes" id="UP000256530">
    <property type="component" value="Unassembled WGS sequence"/>
</dbReference>
<feature type="transmembrane region" description="Helical" evidence="7">
    <location>
        <begin position="12"/>
        <end position="30"/>
    </location>
</feature>
<dbReference type="AlphaFoldDB" id="A0A3D9VEF8"/>
<reference evidence="9 10" key="1">
    <citation type="submission" date="2018-08" db="EMBL/GenBank/DDBJ databases">
        <title>Freshwater and sediment microbial communities from various areas in North America, analyzing microbe dynamics in response to fracking.</title>
        <authorList>
            <person name="Lamendella R."/>
        </authorList>
    </citation>
    <scope>NUCLEOTIDE SEQUENCE [LARGE SCALE GENOMIC DNA]</scope>
    <source>
        <strain evidence="9 10">DB-1</strain>
    </source>
</reference>
<feature type="transmembrane region" description="Helical" evidence="7">
    <location>
        <begin position="153"/>
        <end position="177"/>
    </location>
</feature>
<proteinExistence type="predicted"/>
<sequence>MKKFLSEKIIEFFICIVVIIVISYLPFIFLKGNTLSFIAYLQQLCSPADILYFNRTLMRPVPFLENILDPYVYSITILAVSTCLAVLFATCLSFFYLLSSSRIKKGIERCLIFIESIPDLLLIFVLQLFFVWVFKQTGSNIVNIYAMNGKQVYFLPILCMTIVPTLHLFRIIVLFLLDEKHKPYVEFARAKGLSNRYILFVHLFRNIMYHLLNHLQSIFLFMISSLLMVEAAFNIHGYMSFLVKPGALTPLTMVWWTLLLFIPFYLIFIAVHYRVNRITGGIANES</sequence>
<feature type="transmembrane region" description="Helical" evidence="7">
    <location>
        <begin position="110"/>
        <end position="133"/>
    </location>
</feature>
<feature type="transmembrane region" description="Helical" evidence="7">
    <location>
        <begin position="71"/>
        <end position="98"/>
    </location>
</feature>
<protein>
    <submittedName>
        <fullName evidence="9">ABC-type dipeptide/oligopeptide/nickel transport system permease component</fullName>
    </submittedName>
</protein>
<dbReference type="GO" id="GO:0005886">
    <property type="term" value="C:plasma membrane"/>
    <property type="evidence" value="ECO:0007669"/>
    <property type="project" value="UniProtKB-SubCell"/>
</dbReference>
<dbReference type="SUPFAM" id="SSF161098">
    <property type="entry name" value="MetI-like"/>
    <property type="match status" value="1"/>
</dbReference>
<evidence type="ECO:0000256" key="2">
    <source>
        <dbReference type="ARBA" id="ARBA00022448"/>
    </source>
</evidence>
<keyword evidence="2" id="KW-0813">Transport</keyword>
<feature type="domain" description="ABC transmembrane type-1" evidence="8">
    <location>
        <begin position="89"/>
        <end position="277"/>
    </location>
</feature>
<keyword evidence="6 7" id="KW-0472">Membrane</keyword>
<evidence type="ECO:0000256" key="5">
    <source>
        <dbReference type="ARBA" id="ARBA00022989"/>
    </source>
</evidence>
<dbReference type="PANTHER" id="PTHR30465">
    <property type="entry name" value="INNER MEMBRANE ABC TRANSPORTER"/>
    <property type="match status" value="1"/>
</dbReference>
<keyword evidence="5 7" id="KW-1133">Transmembrane helix</keyword>
<organism evidence="9 10">
    <name type="scientific">Bacillus mycoides</name>
    <dbReference type="NCBI Taxonomy" id="1405"/>
    <lineage>
        <taxon>Bacteria</taxon>
        <taxon>Bacillati</taxon>
        <taxon>Bacillota</taxon>
        <taxon>Bacilli</taxon>
        <taxon>Bacillales</taxon>
        <taxon>Bacillaceae</taxon>
        <taxon>Bacillus</taxon>
        <taxon>Bacillus cereus group</taxon>
    </lineage>
</organism>
<evidence type="ECO:0000313" key="10">
    <source>
        <dbReference type="Proteomes" id="UP000256530"/>
    </source>
</evidence>
<evidence type="ECO:0000313" key="9">
    <source>
        <dbReference type="EMBL" id="REF38520.1"/>
    </source>
</evidence>
<gene>
    <name evidence="9" type="ORF">DET55_108146</name>
</gene>
<feature type="transmembrane region" description="Helical" evidence="7">
    <location>
        <begin position="218"/>
        <end position="241"/>
    </location>
</feature>
<dbReference type="Gene3D" id="1.10.3720.10">
    <property type="entry name" value="MetI-like"/>
    <property type="match status" value="1"/>
</dbReference>
<dbReference type="RefSeq" id="WP_113937701.1">
    <property type="nucleotide sequence ID" value="NZ_JBNNVF010000001.1"/>
</dbReference>
<accession>A0A3D9VEF8</accession>
<dbReference type="GO" id="GO:0055085">
    <property type="term" value="P:transmembrane transport"/>
    <property type="evidence" value="ECO:0007669"/>
    <property type="project" value="InterPro"/>
</dbReference>
<evidence type="ECO:0000256" key="6">
    <source>
        <dbReference type="ARBA" id="ARBA00023136"/>
    </source>
</evidence>
<evidence type="ECO:0000256" key="7">
    <source>
        <dbReference type="SAM" id="Phobius"/>
    </source>
</evidence>
<comment type="caution">
    <text evidence="9">The sequence shown here is derived from an EMBL/GenBank/DDBJ whole genome shotgun (WGS) entry which is preliminary data.</text>
</comment>
<dbReference type="InterPro" id="IPR000515">
    <property type="entry name" value="MetI-like"/>
</dbReference>
<keyword evidence="3" id="KW-1003">Cell membrane</keyword>
<comment type="subcellular location">
    <subcellularLocation>
        <location evidence="1">Cell membrane</location>
        <topology evidence="1">Multi-pass membrane protein</topology>
    </subcellularLocation>
</comment>
<keyword evidence="4 7" id="KW-0812">Transmembrane</keyword>
<evidence type="ECO:0000259" key="8">
    <source>
        <dbReference type="Pfam" id="PF00528"/>
    </source>
</evidence>
<evidence type="ECO:0000256" key="3">
    <source>
        <dbReference type="ARBA" id="ARBA00022475"/>
    </source>
</evidence>
<name>A0A3D9VEF8_BACMY</name>
<feature type="transmembrane region" description="Helical" evidence="7">
    <location>
        <begin position="253"/>
        <end position="273"/>
    </location>
</feature>
<dbReference type="InterPro" id="IPR035906">
    <property type="entry name" value="MetI-like_sf"/>
</dbReference>